<comment type="caution">
    <text evidence="2">The sequence shown here is derived from an EMBL/GenBank/DDBJ whole genome shotgun (WGS) entry which is preliminary data.</text>
</comment>
<dbReference type="AlphaFoldDB" id="G9MLS1"/>
<dbReference type="InParanoid" id="G9MLS1"/>
<dbReference type="OMA" id="VMQIVNH"/>
<reference evidence="2 3" key="1">
    <citation type="journal article" date="2011" name="Genome Biol.">
        <title>Comparative genome sequence analysis underscores mycoparasitism as the ancestral life style of Trichoderma.</title>
        <authorList>
            <person name="Kubicek C.P."/>
            <person name="Herrera-Estrella A."/>
            <person name="Seidl-Seiboth V."/>
            <person name="Martinez D.A."/>
            <person name="Druzhinina I.S."/>
            <person name="Thon M."/>
            <person name="Zeilinger S."/>
            <person name="Casas-Flores S."/>
            <person name="Horwitz B.A."/>
            <person name="Mukherjee P.K."/>
            <person name="Mukherjee M."/>
            <person name="Kredics L."/>
            <person name="Alcaraz L.D."/>
            <person name="Aerts A."/>
            <person name="Antal Z."/>
            <person name="Atanasova L."/>
            <person name="Cervantes-Badillo M.G."/>
            <person name="Challacombe J."/>
            <person name="Chertkov O."/>
            <person name="McCluskey K."/>
            <person name="Coulpier F."/>
            <person name="Deshpande N."/>
            <person name="von Doehren H."/>
            <person name="Ebbole D.J."/>
            <person name="Esquivel-Naranjo E.U."/>
            <person name="Fekete E."/>
            <person name="Flipphi M."/>
            <person name="Glaser F."/>
            <person name="Gomez-Rodriguez E.Y."/>
            <person name="Gruber S."/>
            <person name="Han C."/>
            <person name="Henrissat B."/>
            <person name="Hermosa R."/>
            <person name="Hernandez-Onate M."/>
            <person name="Karaffa L."/>
            <person name="Kosti I."/>
            <person name="Le Crom S."/>
            <person name="Lindquist E."/>
            <person name="Lucas S."/>
            <person name="Luebeck M."/>
            <person name="Luebeck P.S."/>
            <person name="Margeot A."/>
            <person name="Metz B."/>
            <person name="Misra M."/>
            <person name="Nevalainen H."/>
            <person name="Omann M."/>
            <person name="Packer N."/>
            <person name="Perrone G."/>
            <person name="Uresti-Rivera E.E."/>
            <person name="Salamov A."/>
            <person name="Schmoll M."/>
            <person name="Seiboth B."/>
            <person name="Shapiro H."/>
            <person name="Sukno S."/>
            <person name="Tamayo-Ramos J.A."/>
            <person name="Tisch D."/>
            <person name="Wiest A."/>
            <person name="Wilkinson H.H."/>
            <person name="Zhang M."/>
            <person name="Coutinho P.M."/>
            <person name="Kenerley C.M."/>
            <person name="Monte E."/>
            <person name="Baker S.E."/>
            <person name="Grigoriev I.V."/>
        </authorList>
    </citation>
    <scope>NUCLEOTIDE SEQUENCE [LARGE SCALE GENOMIC DNA]</scope>
    <source>
        <strain evidence="3">Gv29-8 / FGSC 10586</strain>
    </source>
</reference>
<evidence type="ECO:0000313" key="3">
    <source>
        <dbReference type="Proteomes" id="UP000007115"/>
    </source>
</evidence>
<dbReference type="GeneID" id="25791446"/>
<keyword evidence="1" id="KW-0539">Nucleus</keyword>
<dbReference type="OrthoDB" id="3469225at2759"/>
<dbReference type="PANTHER" id="PTHR37540:SF5">
    <property type="entry name" value="TRANSCRIPTION FACTOR DOMAIN-CONTAINING PROTEIN"/>
    <property type="match status" value="1"/>
</dbReference>
<dbReference type="eggNOG" id="ENOG502S89D">
    <property type="taxonomic scope" value="Eukaryota"/>
</dbReference>
<protein>
    <recommendedName>
        <fullName evidence="4">Transcription factor domain-containing protein</fullName>
    </recommendedName>
</protein>
<gene>
    <name evidence="2" type="ORF">TRIVIDRAFT_219754</name>
</gene>
<dbReference type="VEuPathDB" id="FungiDB:TRIVIDRAFT_219754"/>
<dbReference type="HOGENOM" id="CLU_036096_1_0_1"/>
<organism evidence="2 3">
    <name type="scientific">Hypocrea virens (strain Gv29-8 / FGSC 10586)</name>
    <name type="common">Gliocladium virens</name>
    <name type="synonym">Trichoderma virens</name>
    <dbReference type="NCBI Taxonomy" id="413071"/>
    <lineage>
        <taxon>Eukaryota</taxon>
        <taxon>Fungi</taxon>
        <taxon>Dikarya</taxon>
        <taxon>Ascomycota</taxon>
        <taxon>Pezizomycotina</taxon>
        <taxon>Sordariomycetes</taxon>
        <taxon>Hypocreomycetidae</taxon>
        <taxon>Hypocreales</taxon>
        <taxon>Hypocreaceae</taxon>
        <taxon>Trichoderma</taxon>
    </lineage>
</organism>
<dbReference type="Proteomes" id="UP000007115">
    <property type="component" value="Unassembled WGS sequence"/>
</dbReference>
<evidence type="ECO:0000256" key="1">
    <source>
        <dbReference type="ARBA" id="ARBA00023242"/>
    </source>
</evidence>
<dbReference type="PANTHER" id="PTHR37540">
    <property type="entry name" value="TRANSCRIPTION FACTOR (ACR-2), PUTATIVE-RELATED-RELATED"/>
    <property type="match status" value="1"/>
</dbReference>
<evidence type="ECO:0008006" key="4">
    <source>
        <dbReference type="Google" id="ProtNLM"/>
    </source>
</evidence>
<accession>G9MLS1</accession>
<proteinExistence type="predicted"/>
<name>G9MLS1_HYPVG</name>
<sequence>MGSRQFSFVNISHPEEGRSRHNLASVRRHVMADVGRSRRKKPKYRVVPLQIVTREDDSSVKTVNTATAESTPLGRMPPSFQTHLIDTNARACELISYMAAEADYVYRPFRTSWVQIGLSDATAFDLWLAQTIVIRDSVVHKGVATCSNAEYLNNSEANKYYSKSLSRLSRRLSNREECVSSSVIAIIMGFICIDTRVGNWDRYSMHMNGLERIFHLRKGFDELDADIPLMAFLVDLMGASMLNRYPRFPIPKQFNNPYSKDCEDDIPHILRNLLHSAERLVPQGKRIYAMLRVVASVIAWVNHADDPQFWTRDATLVKKLGLASHFILSVPKSPEDDPHVDDSVFLVQRMVQLACLMIMSKLKQLASFHWADMDPLGDRFRELLKEPYYEIPVHLKELRLWAIMTACSLVDAEVQGPFLVEVKRSIGILGYHTAEQAIDYVKSLLWLDSIDIVSAESLYGCCNV</sequence>
<dbReference type="InterPro" id="IPR021858">
    <property type="entry name" value="Fun_TF"/>
</dbReference>
<dbReference type="EMBL" id="ABDF02000004">
    <property type="protein sequence ID" value="EHK24298.1"/>
    <property type="molecule type" value="Genomic_DNA"/>
</dbReference>
<dbReference type="Pfam" id="PF11951">
    <property type="entry name" value="Fungal_trans_2"/>
    <property type="match status" value="1"/>
</dbReference>
<keyword evidence="3" id="KW-1185">Reference proteome</keyword>
<dbReference type="RefSeq" id="XP_013958510.1">
    <property type="nucleotide sequence ID" value="XM_014103035.1"/>
</dbReference>
<dbReference type="STRING" id="413071.G9MLS1"/>
<evidence type="ECO:0000313" key="2">
    <source>
        <dbReference type="EMBL" id="EHK24298.1"/>
    </source>
</evidence>